<dbReference type="Proteomes" id="UP000682843">
    <property type="component" value="Chromosome"/>
</dbReference>
<keyword evidence="2" id="KW-1185">Reference proteome</keyword>
<evidence type="ECO:0000313" key="2">
    <source>
        <dbReference type="Proteomes" id="UP000682843"/>
    </source>
</evidence>
<protein>
    <submittedName>
        <fullName evidence="1">Uncharacterized protein</fullName>
    </submittedName>
</protein>
<dbReference type="EMBL" id="CP036498">
    <property type="protein sequence ID" value="QUS37826.1"/>
    <property type="molecule type" value="Genomic_DNA"/>
</dbReference>
<sequence length="85" mass="9413">MRKIPPRVAARPDPAAWSETEVLTLAEAAALFFPQGPLSESSLRHAYRNRILETTMIARKLLTTKRAILAMADVARQSREPSPGD</sequence>
<organism evidence="1 2">
    <name type="scientific">Tardiphaga alba</name>
    <dbReference type="NCBI Taxonomy" id="340268"/>
    <lineage>
        <taxon>Bacteria</taxon>
        <taxon>Pseudomonadati</taxon>
        <taxon>Pseudomonadota</taxon>
        <taxon>Alphaproteobacteria</taxon>
        <taxon>Hyphomicrobiales</taxon>
        <taxon>Nitrobacteraceae</taxon>
        <taxon>Tardiphaga</taxon>
    </lineage>
</organism>
<name>A0ABX8A4B7_9BRAD</name>
<proteinExistence type="predicted"/>
<reference evidence="1 2" key="1">
    <citation type="submission" date="2019-02" db="EMBL/GenBank/DDBJ databases">
        <title>Emended description of the genus Rhodopseudomonas and description of Rhodopseudomonas albus sp. nov., a non-phototrophic, heavy-metal-tolerant bacterium isolated from garden soil.</title>
        <authorList>
            <person name="Bao Z."/>
            <person name="Cao W.W."/>
            <person name="Sato Y."/>
            <person name="Nishizawa T."/>
            <person name="Zhao J."/>
            <person name="Guo Y."/>
            <person name="Ohta H."/>
        </authorList>
    </citation>
    <scope>NUCLEOTIDE SEQUENCE [LARGE SCALE GENOMIC DNA]</scope>
    <source>
        <strain evidence="1 2">SK50-23</strain>
    </source>
</reference>
<dbReference type="RefSeq" id="WP_211911359.1">
    <property type="nucleotide sequence ID" value="NZ_CP036498.1"/>
</dbReference>
<evidence type="ECO:0000313" key="1">
    <source>
        <dbReference type="EMBL" id="QUS37826.1"/>
    </source>
</evidence>
<gene>
    <name evidence="1" type="ORF">RPMA_02315</name>
</gene>
<accession>A0ABX8A4B7</accession>